<sequence>MRAKAKEKCFEDEGDAGTGEGSARTKHRLSTTDRRITGAAAGDLRSLFPVPDLFFPSPAPGFSRVLTQPGADLELAMGAISLLTADGFFFRLRLSKDKLSYKKNASFPKRNPRKCRPPNGIPNPRLNIVLTFKTIQKDERVSVKQEDYTTIYDLFVLFIGYWRGKPVSAY</sequence>
<dbReference type="AlphaFoldDB" id="A0A4C1TIC8"/>
<proteinExistence type="predicted"/>
<evidence type="ECO:0000313" key="2">
    <source>
        <dbReference type="EMBL" id="GBP13854.1"/>
    </source>
</evidence>
<feature type="region of interest" description="Disordered" evidence="1">
    <location>
        <begin position="1"/>
        <end position="30"/>
    </location>
</feature>
<reference evidence="2 3" key="1">
    <citation type="journal article" date="2019" name="Commun. Biol.">
        <title>The bagworm genome reveals a unique fibroin gene that provides high tensile strength.</title>
        <authorList>
            <person name="Kono N."/>
            <person name="Nakamura H."/>
            <person name="Ohtoshi R."/>
            <person name="Tomita M."/>
            <person name="Numata K."/>
            <person name="Arakawa K."/>
        </authorList>
    </citation>
    <scope>NUCLEOTIDE SEQUENCE [LARGE SCALE GENOMIC DNA]</scope>
</reference>
<keyword evidence="3" id="KW-1185">Reference proteome</keyword>
<organism evidence="2 3">
    <name type="scientific">Eumeta variegata</name>
    <name type="common">Bagworm moth</name>
    <name type="synonym">Eumeta japonica</name>
    <dbReference type="NCBI Taxonomy" id="151549"/>
    <lineage>
        <taxon>Eukaryota</taxon>
        <taxon>Metazoa</taxon>
        <taxon>Ecdysozoa</taxon>
        <taxon>Arthropoda</taxon>
        <taxon>Hexapoda</taxon>
        <taxon>Insecta</taxon>
        <taxon>Pterygota</taxon>
        <taxon>Neoptera</taxon>
        <taxon>Endopterygota</taxon>
        <taxon>Lepidoptera</taxon>
        <taxon>Glossata</taxon>
        <taxon>Ditrysia</taxon>
        <taxon>Tineoidea</taxon>
        <taxon>Psychidae</taxon>
        <taxon>Oiketicinae</taxon>
        <taxon>Eumeta</taxon>
    </lineage>
</organism>
<name>A0A4C1TIC8_EUMVA</name>
<protein>
    <submittedName>
        <fullName evidence="2">Uncharacterized protein</fullName>
    </submittedName>
</protein>
<evidence type="ECO:0000256" key="1">
    <source>
        <dbReference type="SAM" id="MobiDB-lite"/>
    </source>
</evidence>
<evidence type="ECO:0000313" key="3">
    <source>
        <dbReference type="Proteomes" id="UP000299102"/>
    </source>
</evidence>
<gene>
    <name evidence="2" type="ORF">EVAR_8065_1</name>
</gene>
<comment type="caution">
    <text evidence="2">The sequence shown here is derived from an EMBL/GenBank/DDBJ whole genome shotgun (WGS) entry which is preliminary data.</text>
</comment>
<feature type="compositionally biased region" description="Basic and acidic residues" evidence="1">
    <location>
        <begin position="1"/>
        <end position="11"/>
    </location>
</feature>
<dbReference type="EMBL" id="BGZK01000059">
    <property type="protein sequence ID" value="GBP13854.1"/>
    <property type="molecule type" value="Genomic_DNA"/>
</dbReference>
<dbReference type="Proteomes" id="UP000299102">
    <property type="component" value="Unassembled WGS sequence"/>
</dbReference>
<accession>A0A4C1TIC8</accession>